<evidence type="ECO:0000256" key="2">
    <source>
        <dbReference type="ARBA" id="ARBA00022679"/>
    </source>
</evidence>
<name>A0A086T443_HAPC1</name>
<dbReference type="GO" id="GO:0004421">
    <property type="term" value="F:hydroxymethylglutaryl-CoA synthase activity"/>
    <property type="evidence" value="ECO:0007669"/>
    <property type="project" value="EnsemblFungi"/>
</dbReference>
<evidence type="ECO:0000259" key="4">
    <source>
        <dbReference type="Pfam" id="PF08540"/>
    </source>
</evidence>
<keyword evidence="2" id="KW-0808">Transferase</keyword>
<dbReference type="Pfam" id="PF08540">
    <property type="entry name" value="HMG_CoA_synt_C"/>
    <property type="match status" value="1"/>
</dbReference>
<dbReference type="GO" id="GO:0006696">
    <property type="term" value="P:ergosterol biosynthetic process"/>
    <property type="evidence" value="ECO:0007669"/>
    <property type="project" value="EnsemblFungi"/>
</dbReference>
<dbReference type="PANTHER" id="PTHR43323">
    <property type="entry name" value="3-HYDROXY-3-METHYLGLUTARYL COENZYME A SYNTHASE"/>
    <property type="match status" value="1"/>
</dbReference>
<dbReference type="EMBL" id="JPKY01000054">
    <property type="protein sequence ID" value="KFH44125.1"/>
    <property type="molecule type" value="Genomic_DNA"/>
</dbReference>
<feature type="domain" description="Hydroxymethylglutaryl-coenzyme A synthase N-terminal" evidence="3">
    <location>
        <begin position="4"/>
        <end position="55"/>
    </location>
</feature>
<evidence type="ECO:0000256" key="1">
    <source>
        <dbReference type="ARBA" id="ARBA00007061"/>
    </source>
</evidence>
<sequence length="289" mass="31894">MASRPQNIGIKAIEIYFPSQYVEQAELEKFDGASTGKYTIGLGQTKMAFCDDREGELPIVSKRCAANGTAATNGASDSSKTPLDRFDYLAFHSPNCKLVQKSYGRLLYHDYIANPDAPAFAEVAPELRDMDYEKSLTEKAVEKAFMALTKKRYQERVGPGIQVATLCGNMYCASVWGGLASLLSFVDPKNLEGKRIGLFSYGSGLAASFMSFRVNGSVENIAKTLDLQARLEARRAVPPETYDSMCDLRKQAHLQKDYTPQGDVSSIAPGTYYLDKVDGMFKREYSVKA</sequence>
<proteinExistence type="inferred from homology"/>
<evidence type="ECO:0000259" key="3">
    <source>
        <dbReference type="Pfam" id="PF01154"/>
    </source>
</evidence>
<comment type="caution">
    <text evidence="5">The sequence shown here is derived from an EMBL/GenBank/DDBJ whole genome shotgun (WGS) entry which is preliminary data.</text>
</comment>
<reference evidence="6" key="1">
    <citation type="journal article" date="2014" name="Genome Announc.">
        <title>Genome sequence and annotation of Acremonium chrysogenum, producer of the beta-lactam antibiotic cephalosporin C.</title>
        <authorList>
            <person name="Terfehr D."/>
            <person name="Dahlmann T.A."/>
            <person name="Specht T."/>
            <person name="Zadra I."/>
            <person name="Kuernsteiner H."/>
            <person name="Kueck U."/>
        </authorList>
    </citation>
    <scope>NUCLEOTIDE SEQUENCE [LARGE SCALE GENOMIC DNA]</scope>
    <source>
        <strain evidence="6">ATCC 11550 / CBS 779.69 / DSM 880 / IAM 14645 / JCM 23072 / IMI 49137</strain>
    </source>
</reference>
<dbReference type="PANTHER" id="PTHR43323:SF2">
    <property type="entry name" value="HYDROXYMETHYLGLUTARYL-COA SYNTHASE"/>
    <property type="match status" value="1"/>
</dbReference>
<dbReference type="Proteomes" id="UP000029964">
    <property type="component" value="Unassembled WGS sequence"/>
</dbReference>
<accession>A0A086T443</accession>
<comment type="similarity">
    <text evidence="1">Belongs to the thiolase-like superfamily. HMG-CoA synthase family.</text>
</comment>
<dbReference type="SUPFAM" id="SSF53901">
    <property type="entry name" value="Thiolase-like"/>
    <property type="match status" value="2"/>
</dbReference>
<dbReference type="InterPro" id="IPR016039">
    <property type="entry name" value="Thiolase-like"/>
</dbReference>
<evidence type="ECO:0000313" key="5">
    <source>
        <dbReference type="EMBL" id="KFH44125.1"/>
    </source>
</evidence>
<dbReference type="STRING" id="857340.A0A086T443"/>
<dbReference type="Pfam" id="PF01154">
    <property type="entry name" value="HMG_CoA_synt_N"/>
    <property type="match status" value="1"/>
</dbReference>
<dbReference type="GO" id="GO:0006084">
    <property type="term" value="P:acetyl-CoA metabolic process"/>
    <property type="evidence" value="ECO:0007669"/>
    <property type="project" value="EnsemblFungi"/>
</dbReference>
<dbReference type="InterPro" id="IPR013746">
    <property type="entry name" value="HMG_CoA_synt_C_dom"/>
</dbReference>
<keyword evidence="6" id="KW-1185">Reference proteome</keyword>
<evidence type="ECO:0000313" key="6">
    <source>
        <dbReference type="Proteomes" id="UP000029964"/>
    </source>
</evidence>
<dbReference type="InterPro" id="IPR013528">
    <property type="entry name" value="HMG_CoA_synth_N"/>
</dbReference>
<feature type="domain" description="Hydroxymethylglutaryl-coenzyme A synthase C-terminal" evidence="4">
    <location>
        <begin position="78"/>
        <end position="288"/>
    </location>
</feature>
<organism evidence="5 6">
    <name type="scientific">Hapsidospora chrysogenum (strain ATCC 11550 / CBS 779.69 / DSM 880 / IAM 14645 / JCM 23072 / IMI 49137)</name>
    <name type="common">Acremonium chrysogenum</name>
    <dbReference type="NCBI Taxonomy" id="857340"/>
    <lineage>
        <taxon>Eukaryota</taxon>
        <taxon>Fungi</taxon>
        <taxon>Dikarya</taxon>
        <taxon>Ascomycota</taxon>
        <taxon>Pezizomycotina</taxon>
        <taxon>Sordariomycetes</taxon>
        <taxon>Hypocreomycetidae</taxon>
        <taxon>Hypocreales</taxon>
        <taxon>Bionectriaceae</taxon>
        <taxon>Hapsidospora</taxon>
    </lineage>
</organism>
<dbReference type="Gene3D" id="3.40.47.10">
    <property type="match status" value="2"/>
</dbReference>
<dbReference type="AlphaFoldDB" id="A0A086T443"/>
<dbReference type="GO" id="GO:0010142">
    <property type="term" value="P:farnesyl diphosphate biosynthetic process, mevalonate pathway"/>
    <property type="evidence" value="ECO:0007669"/>
    <property type="project" value="EnsemblFungi"/>
</dbReference>
<dbReference type="HOGENOM" id="CLU_008065_2_0_1"/>
<dbReference type="OrthoDB" id="1269963at2759"/>
<protein>
    <submittedName>
        <fullName evidence="5">Hydroxymethylglutaryl-CoA synthase-like protein</fullName>
    </submittedName>
</protein>
<gene>
    <name evidence="5" type="ORF">ACRE_051180</name>
</gene>